<name>D3VBJ7_XENNA</name>
<dbReference type="Proteomes" id="UP000008075">
    <property type="component" value="Chromosome"/>
</dbReference>
<sequence>MCDYNFTISRSVNVILAKKVYRLAINAFATDYYYLSRRPNITVVHPLAKNRKSHFITELACITFIEFTAYCGQTLTSY</sequence>
<organism evidence="1 2">
    <name type="scientific">Xenorhabdus nematophila (strain ATCC 19061 / DSM 3370 / CCUG 14189 / LMG 1036 / NCIMB 9965 / AN6)</name>
    <dbReference type="NCBI Taxonomy" id="406817"/>
    <lineage>
        <taxon>Bacteria</taxon>
        <taxon>Pseudomonadati</taxon>
        <taxon>Pseudomonadota</taxon>
        <taxon>Gammaproteobacteria</taxon>
        <taxon>Enterobacterales</taxon>
        <taxon>Morganellaceae</taxon>
        <taxon>Xenorhabdus</taxon>
    </lineage>
</organism>
<gene>
    <name evidence="1" type="ordered locus">XNC1_1573</name>
</gene>
<accession>D3VBJ7</accession>
<dbReference type="EMBL" id="FN667742">
    <property type="protein sequence ID" value="CBJ89636.1"/>
    <property type="molecule type" value="Genomic_DNA"/>
</dbReference>
<dbReference type="HOGENOM" id="CLU_2621233_0_0_6"/>
<evidence type="ECO:0000313" key="2">
    <source>
        <dbReference type="Proteomes" id="UP000008075"/>
    </source>
</evidence>
<reference evidence="1 2" key="1">
    <citation type="journal article" date="2011" name="PLoS ONE">
        <title>The entomopathogenic bacterial endosymbionts xenorhabdus and photorhabdus: convergent lifestyles from divergent genomes.</title>
        <authorList>
            <person name="Chaston J.M."/>
            <person name="Suen G."/>
            <person name="Tucker S.L."/>
            <person name="Andersen A.W."/>
            <person name="Bhasin A."/>
            <person name="Bode E."/>
            <person name="Bode H.B."/>
            <person name="Brachmann A.O."/>
            <person name="Cowles C.E."/>
            <person name="Cowles K.N."/>
            <person name="Darby C."/>
            <person name="de Leon L."/>
            <person name="Drace K."/>
            <person name="Du Z."/>
            <person name="Givaudan A."/>
            <person name="Herbert Tran E.E."/>
            <person name="Jewell K.A."/>
            <person name="Knack J.J."/>
            <person name="Krasomil-Osterfeld K.C."/>
            <person name="Kukor R."/>
            <person name="Lanois A."/>
            <person name="Latreille P."/>
            <person name="Leimgruber N.K."/>
            <person name="Lipke C.M."/>
            <person name="Liu R."/>
            <person name="Lu X."/>
            <person name="Martens E.C."/>
            <person name="Marri P.R."/>
            <person name="Medigue C."/>
            <person name="Menard M.L."/>
            <person name="Miller N.M."/>
            <person name="Morales-Soto N."/>
            <person name="Norton S."/>
            <person name="Ogier J.C."/>
            <person name="Orchard S.S."/>
            <person name="Park D."/>
            <person name="Park Y."/>
            <person name="Qurollo B.A."/>
            <person name="Sugar D.R."/>
            <person name="Richards G.R."/>
            <person name="Rouy Z."/>
            <person name="Slominski B."/>
            <person name="Slominski K."/>
            <person name="Snyder H."/>
            <person name="Tjaden B.C."/>
            <person name="van der Hoeven R."/>
            <person name="Welch R.D."/>
            <person name="Wheeler C."/>
            <person name="Xiang B."/>
            <person name="Barbazuk B."/>
            <person name="Gaudriault S."/>
            <person name="Goodner B."/>
            <person name="Slater S.C."/>
            <person name="Forst S."/>
            <person name="Goldman B.S."/>
            <person name="Goodrich-Blair H."/>
        </authorList>
    </citation>
    <scope>NUCLEOTIDE SEQUENCE [LARGE SCALE GENOMIC DNA]</scope>
    <source>
        <strain evidence="2">ATCC 19061 / DSM 3370 / CCUG 14189 / LMG 1036 / NCIMB 9965 / AN6</strain>
    </source>
</reference>
<keyword evidence="2" id="KW-1185">Reference proteome</keyword>
<protein>
    <submittedName>
        <fullName evidence="1">Uncharacterized protein</fullName>
    </submittedName>
</protein>
<dbReference type="STRING" id="406817.XNC1_1573"/>
<proteinExistence type="predicted"/>
<dbReference type="KEGG" id="xne:XNC1_1573"/>
<evidence type="ECO:0000313" key="1">
    <source>
        <dbReference type="EMBL" id="CBJ89636.1"/>
    </source>
</evidence>
<dbReference type="AlphaFoldDB" id="D3VBJ7"/>